<evidence type="ECO:0000259" key="4">
    <source>
        <dbReference type="PROSITE" id="PS50987"/>
    </source>
</evidence>
<dbReference type="CDD" id="cd00090">
    <property type="entry name" value="HTH_ARSR"/>
    <property type="match status" value="1"/>
</dbReference>
<dbReference type="GO" id="GO:0003677">
    <property type="term" value="F:DNA binding"/>
    <property type="evidence" value="ECO:0007669"/>
    <property type="project" value="UniProtKB-KW"/>
</dbReference>
<dbReference type="EMBL" id="PVUF01000001">
    <property type="protein sequence ID" value="PRZ50124.1"/>
    <property type="molecule type" value="Genomic_DNA"/>
</dbReference>
<dbReference type="InterPro" id="IPR011991">
    <property type="entry name" value="ArsR-like_HTH"/>
</dbReference>
<dbReference type="InterPro" id="IPR036388">
    <property type="entry name" value="WH-like_DNA-bd_sf"/>
</dbReference>
<dbReference type="SUPFAM" id="SSF46785">
    <property type="entry name" value="Winged helix' DNA-binding domain"/>
    <property type="match status" value="1"/>
</dbReference>
<dbReference type="SMART" id="SM00418">
    <property type="entry name" value="HTH_ARSR"/>
    <property type="match status" value="1"/>
</dbReference>
<keyword evidence="3" id="KW-0804">Transcription</keyword>
<dbReference type="InterPro" id="IPR036390">
    <property type="entry name" value="WH_DNA-bd_sf"/>
</dbReference>
<sequence length="104" mass="11423">MTDTLDMPVASMADNASEASALLKALAHEGRLMILCYLAGEKELSVGALEELLDKRQAAVSQLLSRLREDRLVVARRSGKTVYYSLADGPATKILESLHEIYCR</sequence>
<proteinExistence type="predicted"/>
<dbReference type="InterPro" id="IPR001845">
    <property type="entry name" value="HTH_ArsR_DNA-bd_dom"/>
</dbReference>
<reference evidence="5 6" key="1">
    <citation type="submission" date="2018-03" db="EMBL/GenBank/DDBJ databases">
        <title>Genomic Encyclopedia of Archaeal and Bacterial Type Strains, Phase II (KMG-II): from individual species to whole genera.</title>
        <authorList>
            <person name="Goeker M."/>
        </authorList>
    </citation>
    <scope>NUCLEOTIDE SEQUENCE [LARGE SCALE GENOMIC DNA]</scope>
    <source>
        <strain evidence="5 6">DSM 25328</strain>
    </source>
</reference>
<dbReference type="Proteomes" id="UP000237718">
    <property type="component" value="Unassembled WGS sequence"/>
</dbReference>
<gene>
    <name evidence="5" type="ORF">CLV89_101340</name>
</gene>
<dbReference type="PANTHER" id="PTHR43132">
    <property type="entry name" value="ARSENICAL RESISTANCE OPERON REPRESSOR ARSR-RELATED"/>
    <property type="match status" value="1"/>
</dbReference>
<dbReference type="PROSITE" id="PS50987">
    <property type="entry name" value="HTH_ARSR_2"/>
    <property type="match status" value="1"/>
</dbReference>
<evidence type="ECO:0000256" key="3">
    <source>
        <dbReference type="ARBA" id="ARBA00023163"/>
    </source>
</evidence>
<evidence type="ECO:0000313" key="5">
    <source>
        <dbReference type="EMBL" id="PRZ50124.1"/>
    </source>
</evidence>
<dbReference type="PANTHER" id="PTHR43132:SF2">
    <property type="entry name" value="ARSENICAL RESISTANCE OPERON REPRESSOR ARSR-RELATED"/>
    <property type="match status" value="1"/>
</dbReference>
<evidence type="ECO:0000256" key="2">
    <source>
        <dbReference type="ARBA" id="ARBA00023125"/>
    </source>
</evidence>
<evidence type="ECO:0000256" key="1">
    <source>
        <dbReference type="ARBA" id="ARBA00023015"/>
    </source>
</evidence>
<dbReference type="Pfam" id="PF01022">
    <property type="entry name" value="HTH_5"/>
    <property type="match status" value="1"/>
</dbReference>
<keyword evidence="2" id="KW-0238">DNA-binding</keyword>
<name>A0A2T1ANG7_TRISK</name>
<dbReference type="NCBIfam" id="NF033788">
    <property type="entry name" value="HTH_metalloreg"/>
    <property type="match status" value="1"/>
</dbReference>
<dbReference type="InterPro" id="IPR051011">
    <property type="entry name" value="Metal_resp_trans_reg"/>
</dbReference>
<comment type="caution">
    <text evidence="5">The sequence shown here is derived from an EMBL/GenBank/DDBJ whole genome shotgun (WGS) entry which is preliminary data.</text>
</comment>
<protein>
    <submittedName>
        <fullName evidence="5">ArsR family transcriptional regulator</fullName>
    </submittedName>
</protein>
<keyword evidence="1" id="KW-0805">Transcription regulation</keyword>
<dbReference type="AlphaFoldDB" id="A0A2T1ANG7"/>
<accession>A0A2T1ANG7</accession>
<feature type="domain" description="HTH arsR-type" evidence="4">
    <location>
        <begin position="11"/>
        <end position="104"/>
    </location>
</feature>
<dbReference type="Gene3D" id="1.10.10.10">
    <property type="entry name" value="Winged helix-like DNA-binding domain superfamily/Winged helix DNA-binding domain"/>
    <property type="match status" value="1"/>
</dbReference>
<evidence type="ECO:0000313" key="6">
    <source>
        <dbReference type="Proteomes" id="UP000237718"/>
    </source>
</evidence>
<dbReference type="GO" id="GO:0003700">
    <property type="term" value="F:DNA-binding transcription factor activity"/>
    <property type="evidence" value="ECO:0007669"/>
    <property type="project" value="InterPro"/>
</dbReference>
<organism evidence="5 6">
    <name type="scientific">Tritonibacter scottomollicae</name>
    <name type="common">Epibacterium scottomollicae</name>
    <dbReference type="NCBI Taxonomy" id="483013"/>
    <lineage>
        <taxon>Bacteria</taxon>
        <taxon>Pseudomonadati</taxon>
        <taxon>Pseudomonadota</taxon>
        <taxon>Alphaproteobacteria</taxon>
        <taxon>Rhodobacterales</taxon>
        <taxon>Paracoccaceae</taxon>
        <taxon>Tritonibacter</taxon>
    </lineage>
</organism>
<dbReference type="PRINTS" id="PR00778">
    <property type="entry name" value="HTHARSR"/>
</dbReference>